<dbReference type="Gene3D" id="3.30.479.30">
    <property type="entry name" value="Band 7 domain"/>
    <property type="match status" value="1"/>
</dbReference>
<dbReference type="InterPro" id="IPR036013">
    <property type="entry name" value="Band_7/SPFH_dom_sf"/>
</dbReference>
<evidence type="ECO:0000313" key="8">
    <source>
        <dbReference type="Proteomes" id="UP000030645"/>
    </source>
</evidence>
<dbReference type="PANTHER" id="PTHR13806:SF31">
    <property type="entry name" value="FLOTILLIN-LIKE PROTEIN 1-RELATED"/>
    <property type="match status" value="1"/>
</dbReference>
<accession>W9SE70</accession>
<evidence type="ECO:0000256" key="2">
    <source>
        <dbReference type="ARBA" id="ARBA00022475"/>
    </source>
</evidence>
<evidence type="ECO:0000256" key="3">
    <source>
        <dbReference type="ARBA" id="ARBA00023054"/>
    </source>
</evidence>
<reference evidence="8" key="1">
    <citation type="submission" date="2013-01" db="EMBL/GenBank/DDBJ databases">
        <title>Draft Genome Sequence of a Mulberry Tree, Morus notabilis C.K. Schneid.</title>
        <authorList>
            <person name="He N."/>
            <person name="Zhao S."/>
        </authorList>
    </citation>
    <scope>NUCLEOTIDE SEQUENCE</scope>
</reference>
<dbReference type="AlphaFoldDB" id="W9SE70"/>
<comment type="similarity">
    <text evidence="1 5">Belongs to the band 7/mec-2 family. Flotillin subfamily.</text>
</comment>
<name>W9SE70_9ROSA</name>
<evidence type="ECO:0000256" key="5">
    <source>
        <dbReference type="RuleBase" id="RU366054"/>
    </source>
</evidence>
<dbReference type="PANTHER" id="PTHR13806">
    <property type="entry name" value="FLOTILLIN-RELATED"/>
    <property type="match status" value="1"/>
</dbReference>
<dbReference type="KEGG" id="mnt:21401499"/>
<keyword evidence="4 5" id="KW-0472">Membrane</keyword>
<dbReference type="eggNOG" id="KOG2668">
    <property type="taxonomic scope" value="Eukaryota"/>
</dbReference>
<dbReference type="InterPro" id="IPR027705">
    <property type="entry name" value="Flotillin_fam"/>
</dbReference>
<feature type="domain" description="Band 7" evidence="6">
    <location>
        <begin position="25"/>
        <end position="186"/>
    </location>
</feature>
<evidence type="ECO:0000256" key="4">
    <source>
        <dbReference type="ARBA" id="ARBA00023136"/>
    </source>
</evidence>
<dbReference type="SUPFAM" id="SSF117892">
    <property type="entry name" value="Band 7/SPFH domain"/>
    <property type="match status" value="1"/>
</dbReference>
<dbReference type="Proteomes" id="UP000030645">
    <property type="component" value="Unassembled WGS sequence"/>
</dbReference>
<keyword evidence="2 5" id="KW-1003">Cell membrane</keyword>
<keyword evidence="3" id="KW-0175">Coiled coil</keyword>
<sequence>MYRVAGPTEFLAITGRGIKDVKIAKKAFIWPILQKCRCFDVSPVIYNLDLIAMSVEKLLFAPQGVFIVGPNIHDKHALLLYAKLILPEREKDSTYLRRHLRGFIEGETRALAASMTMEEIFKGAVEFKKEVYNKVQLSLSEFGLVIYNANMKQLIDIKDNWYFSYIGQKMKTEAANQAKIDIAEATKKGTIGEKLRQAQTIQNAAQIDSETKIVKTQRLAEGTKGEIKVNTALKVFENQKASDVLQSNNVLAMKKAKYDKETQLANVEAKNVVDIREAELKTILEKRNAEAQTEKLNADLLSKATVNYEIKVQEANWELYKQQRAADANFYGKQKASEAQKVSAEASSFARQQVSDSDLYAKRKEAEGIIERANAERLYLNKLMKQLGGNYLAVREYMMMKNNTFQEIAKNNAQAINGLKPKISLWSQGNELDDDHELNGGGQMKGIAGVYNMVPPLLKTVHEQTGMHPPTWLGSLPNANSV</sequence>
<proteinExistence type="inferred from homology"/>
<organism evidence="7 8">
    <name type="scientific">Morus notabilis</name>
    <dbReference type="NCBI Taxonomy" id="981085"/>
    <lineage>
        <taxon>Eukaryota</taxon>
        <taxon>Viridiplantae</taxon>
        <taxon>Streptophyta</taxon>
        <taxon>Embryophyta</taxon>
        <taxon>Tracheophyta</taxon>
        <taxon>Spermatophyta</taxon>
        <taxon>Magnoliopsida</taxon>
        <taxon>eudicotyledons</taxon>
        <taxon>Gunneridae</taxon>
        <taxon>Pentapetalae</taxon>
        <taxon>rosids</taxon>
        <taxon>fabids</taxon>
        <taxon>Rosales</taxon>
        <taxon>Moraceae</taxon>
        <taxon>Moreae</taxon>
        <taxon>Morus</taxon>
    </lineage>
</organism>
<protein>
    <recommendedName>
        <fullName evidence="5">Flotillin-like</fullName>
    </recommendedName>
</protein>
<dbReference type="InterPro" id="IPR001107">
    <property type="entry name" value="Band_7"/>
</dbReference>
<evidence type="ECO:0000256" key="1">
    <source>
        <dbReference type="ARBA" id="ARBA00007161"/>
    </source>
</evidence>
<keyword evidence="8" id="KW-1185">Reference proteome</keyword>
<evidence type="ECO:0000259" key="6">
    <source>
        <dbReference type="Pfam" id="PF01145"/>
    </source>
</evidence>
<dbReference type="GO" id="GO:0005901">
    <property type="term" value="C:caveola"/>
    <property type="evidence" value="ECO:0007669"/>
    <property type="project" value="UniProtKB-SubCell"/>
</dbReference>
<dbReference type="STRING" id="981085.W9SE70"/>
<gene>
    <name evidence="7" type="ORF">L484_018532</name>
</gene>
<evidence type="ECO:0000313" key="7">
    <source>
        <dbReference type="EMBL" id="EXC24816.1"/>
    </source>
</evidence>
<dbReference type="Pfam" id="PF01145">
    <property type="entry name" value="Band_7"/>
    <property type="match status" value="1"/>
</dbReference>
<dbReference type="OrthoDB" id="6080404at2759"/>
<dbReference type="CDD" id="cd03399">
    <property type="entry name" value="SPFH_flotillin"/>
    <property type="match status" value="1"/>
</dbReference>
<dbReference type="EMBL" id="KE346034">
    <property type="protein sequence ID" value="EXC24816.1"/>
    <property type="molecule type" value="Genomic_DNA"/>
</dbReference>
<comment type="subcellular location">
    <subcellularLocation>
        <location evidence="5">Cell membrane</location>
        <topology evidence="5">Lipid-anchor</topology>
    </subcellularLocation>
    <subcellularLocation>
        <location evidence="5">Membrane</location>
        <location evidence="5">Caveola</location>
    </subcellularLocation>
</comment>